<dbReference type="SUPFAM" id="SSF51110">
    <property type="entry name" value="alpha-D-mannose-specific plant lectins"/>
    <property type="match status" value="1"/>
</dbReference>
<reference evidence="6" key="2">
    <citation type="submission" date="2025-08" db="UniProtKB">
        <authorList>
            <consortium name="RefSeq"/>
        </authorList>
    </citation>
    <scope>IDENTIFICATION</scope>
    <source>
        <tissue evidence="6">Leaf</tissue>
    </source>
</reference>
<organism evidence="5 6">
    <name type="scientific">Rhodamnia argentea</name>
    <dbReference type="NCBI Taxonomy" id="178133"/>
    <lineage>
        <taxon>Eukaryota</taxon>
        <taxon>Viridiplantae</taxon>
        <taxon>Streptophyta</taxon>
        <taxon>Embryophyta</taxon>
        <taxon>Tracheophyta</taxon>
        <taxon>Spermatophyta</taxon>
        <taxon>Magnoliopsida</taxon>
        <taxon>eudicotyledons</taxon>
        <taxon>Gunneridae</taxon>
        <taxon>Pentapetalae</taxon>
        <taxon>rosids</taxon>
        <taxon>malvids</taxon>
        <taxon>Myrtales</taxon>
        <taxon>Myrtaceae</taxon>
        <taxon>Myrtoideae</taxon>
        <taxon>Myrteae</taxon>
        <taxon>Australasian group</taxon>
        <taxon>Rhodamnia</taxon>
    </lineage>
</organism>
<dbReference type="GeneID" id="125313775"/>
<gene>
    <name evidence="6" type="primary">LOC125313775</name>
</gene>
<evidence type="ECO:0000259" key="4">
    <source>
        <dbReference type="Pfam" id="PF01453"/>
    </source>
</evidence>
<reference evidence="5" key="1">
    <citation type="submission" date="2025-05" db="UniProtKB">
        <authorList>
            <consortium name="RefSeq"/>
        </authorList>
    </citation>
    <scope>NUCLEOTIDE SEQUENCE [LARGE SCALE GENOMIC DNA]</scope>
</reference>
<name>A0ABM3GZW7_9MYRT</name>
<dbReference type="Pfam" id="PF01453">
    <property type="entry name" value="B_lectin"/>
    <property type="match status" value="1"/>
</dbReference>
<dbReference type="InterPro" id="IPR036426">
    <property type="entry name" value="Bulb-type_lectin_dom_sf"/>
</dbReference>
<evidence type="ECO:0000256" key="3">
    <source>
        <dbReference type="ARBA" id="ARBA00023180"/>
    </source>
</evidence>
<evidence type="ECO:0000256" key="1">
    <source>
        <dbReference type="ARBA" id="ARBA00022729"/>
    </source>
</evidence>
<dbReference type="InterPro" id="IPR001480">
    <property type="entry name" value="Bulb-type_lectin_dom"/>
</dbReference>
<keyword evidence="3" id="KW-0325">Glycoprotein</keyword>
<protein>
    <submittedName>
        <fullName evidence="6">G-type lectin S-receptor-like serine/threonine-protein kinase At2g19130</fullName>
    </submittedName>
</protein>
<proteinExistence type="predicted"/>
<sequence>MDGRITYQVSDNSISGSVGAMLLDTGNLVLWDESSEAVLWQSFDDPSDTFLPGVKLGYSRKTGKLWALASWNSSTDPSPGDFSLRMDSRSPDEVFILKGNMMYWTTGRWDIDRQAFSLIPEMMLSTSFNFSFINNRNESYFTYSPTSLVGNATTRFVMDLSG</sequence>
<accession>A0ABM3GZW7</accession>
<keyword evidence="2" id="KW-1015">Disulfide bond</keyword>
<evidence type="ECO:0000256" key="2">
    <source>
        <dbReference type="ARBA" id="ARBA00023157"/>
    </source>
</evidence>
<dbReference type="Proteomes" id="UP000827889">
    <property type="component" value="Chromosome 2"/>
</dbReference>
<dbReference type="PANTHER" id="PTHR32444">
    <property type="entry name" value="BULB-TYPE LECTIN DOMAIN-CONTAINING PROTEIN"/>
    <property type="match status" value="1"/>
</dbReference>
<dbReference type="PANTHER" id="PTHR32444:SF235">
    <property type="entry name" value="OS01G0783900 PROTEIN"/>
    <property type="match status" value="1"/>
</dbReference>
<feature type="domain" description="Bulb-type lectin" evidence="4">
    <location>
        <begin position="7"/>
        <end position="71"/>
    </location>
</feature>
<keyword evidence="1" id="KW-0732">Signal</keyword>
<dbReference type="RefSeq" id="XP_048129900.1">
    <property type="nucleotide sequence ID" value="XM_048273943.1"/>
</dbReference>
<evidence type="ECO:0000313" key="5">
    <source>
        <dbReference type="Proteomes" id="UP000827889"/>
    </source>
</evidence>
<keyword evidence="5" id="KW-1185">Reference proteome</keyword>
<evidence type="ECO:0000313" key="6">
    <source>
        <dbReference type="RefSeq" id="XP_048129900.1"/>
    </source>
</evidence>